<dbReference type="SUPFAM" id="SSF56091">
    <property type="entry name" value="DNA ligase/mRNA capping enzyme, catalytic domain"/>
    <property type="match status" value="1"/>
</dbReference>
<dbReference type="Gene3D" id="3.30.470.30">
    <property type="entry name" value="DNA ligase/mRNA capping enzyme"/>
    <property type="match status" value="1"/>
</dbReference>
<dbReference type="Proteomes" id="UP001168972">
    <property type="component" value="Unassembled WGS sequence"/>
</dbReference>
<dbReference type="Pfam" id="PF21974">
    <property type="entry name" value="SPN1_m3Gcap_bd"/>
    <property type="match status" value="1"/>
</dbReference>
<feature type="domain" description="Snurportin-1 m3G cap-binding" evidence="11">
    <location>
        <begin position="104"/>
        <end position="282"/>
    </location>
</feature>
<evidence type="ECO:0000256" key="2">
    <source>
        <dbReference type="ARBA" id="ARBA00004123"/>
    </source>
</evidence>
<evidence type="ECO:0000256" key="5">
    <source>
        <dbReference type="ARBA" id="ARBA00016034"/>
    </source>
</evidence>
<reference evidence="12" key="1">
    <citation type="journal article" date="2023" name="bioRxiv">
        <title>Scaffold-level genome assemblies of two parasitoid biocontrol wasps reveal the parthenogenesis mechanism and an associated novel virus.</title>
        <authorList>
            <person name="Inwood S."/>
            <person name="Skelly J."/>
            <person name="Guhlin J."/>
            <person name="Harrop T."/>
            <person name="Goldson S."/>
            <person name="Dearden P."/>
        </authorList>
    </citation>
    <scope>NUCLEOTIDE SEQUENCE</scope>
    <source>
        <strain evidence="12">Lincoln</strain>
        <tissue evidence="12">Whole body</tissue>
    </source>
</reference>
<keyword evidence="6" id="KW-0813">Transport</keyword>
<dbReference type="CDD" id="cd09232">
    <property type="entry name" value="Snurportin-1_C"/>
    <property type="match status" value="1"/>
</dbReference>
<dbReference type="GO" id="GO:0061015">
    <property type="term" value="P:snRNA import into nucleus"/>
    <property type="evidence" value="ECO:0007669"/>
    <property type="project" value="InterPro"/>
</dbReference>
<evidence type="ECO:0000256" key="3">
    <source>
        <dbReference type="ARBA" id="ARBA00004496"/>
    </source>
</evidence>
<evidence type="ECO:0000313" key="12">
    <source>
        <dbReference type="EMBL" id="KAK0162328.1"/>
    </source>
</evidence>
<proteinExistence type="inferred from homology"/>
<dbReference type="GO" id="GO:0005634">
    <property type="term" value="C:nucleus"/>
    <property type="evidence" value="ECO:0007669"/>
    <property type="project" value="UniProtKB-SubCell"/>
</dbReference>
<feature type="domain" description="Snurportin-1 N-terminal" evidence="10">
    <location>
        <begin position="39"/>
        <end position="67"/>
    </location>
</feature>
<comment type="function">
    <text evidence="1">Functions as an U snRNP-specific nuclear import adapter. Involved in the trimethylguanosine (m3G)-cap-dependent nuclear import of U snRNPs. Binds specifically to the terminal m3G-cap U snRNAs.</text>
</comment>
<keyword evidence="9" id="KW-0539">Nucleus</keyword>
<keyword evidence="8" id="KW-0694">RNA-binding</keyword>
<dbReference type="Pfam" id="PF11538">
    <property type="entry name" value="Snurportin1"/>
    <property type="match status" value="1"/>
</dbReference>
<dbReference type="InterPro" id="IPR024721">
    <property type="entry name" value="Snurportin-1_N"/>
</dbReference>
<dbReference type="PANTHER" id="PTHR13403:SF6">
    <property type="entry name" value="SNURPORTIN-1"/>
    <property type="match status" value="1"/>
</dbReference>
<evidence type="ECO:0000256" key="4">
    <source>
        <dbReference type="ARBA" id="ARBA00007540"/>
    </source>
</evidence>
<evidence type="ECO:0000259" key="10">
    <source>
        <dbReference type="Pfam" id="PF11538"/>
    </source>
</evidence>
<dbReference type="GO" id="GO:0003723">
    <property type="term" value="F:RNA binding"/>
    <property type="evidence" value="ECO:0007669"/>
    <property type="project" value="UniProtKB-KW"/>
</dbReference>
<dbReference type="AlphaFoldDB" id="A0AA39F3P1"/>
<comment type="subcellular location">
    <subcellularLocation>
        <location evidence="3">Cytoplasm</location>
    </subcellularLocation>
    <subcellularLocation>
        <location evidence="2">Nucleus</location>
    </subcellularLocation>
</comment>
<keyword evidence="7" id="KW-0963">Cytoplasm</keyword>
<gene>
    <name evidence="12" type="ORF">PV327_008674</name>
</gene>
<sequence length="336" mass="39321">MTTDTNDVVNTSENREINIRSVFYKKPIKKDNYNLDIDYDDSPQEVRRQRLLNYQKKCRDTAVNAARDILDEILLSDDEIEELPEVEKDKKKYFKKHKKQFVNKLMMSEWMLDVPEDLLENWSMVPCPKGQRNLLIASRGKTQAYNRRGEKLAEFKSALPGGHPEQNNKNCTILDCIWEGTNKTYYVLDVLAWSNQPLLDCDAEFRRYWIKSKFEETEALKLKCTYANQYPILSLPSIACSENLSQYFENDLPFSSLDGLLFYHREGHYMHGNTPLVTWLKPFMLSEVLGISVPPPLSDKPQGYIDFKHHIISRTNKQKQYVDRVNLSMDIEDPES</sequence>
<dbReference type="InterPro" id="IPR017336">
    <property type="entry name" value="Snurportin-1"/>
</dbReference>
<reference evidence="12" key="2">
    <citation type="submission" date="2023-03" db="EMBL/GenBank/DDBJ databases">
        <authorList>
            <person name="Inwood S.N."/>
            <person name="Skelly J.G."/>
            <person name="Guhlin J."/>
            <person name="Harrop T.W.R."/>
            <person name="Goldson S.G."/>
            <person name="Dearden P.K."/>
        </authorList>
    </citation>
    <scope>NUCLEOTIDE SEQUENCE</scope>
    <source>
        <strain evidence="12">Lincoln</strain>
        <tissue evidence="12">Whole body</tissue>
    </source>
</reference>
<evidence type="ECO:0000256" key="6">
    <source>
        <dbReference type="ARBA" id="ARBA00022448"/>
    </source>
</evidence>
<evidence type="ECO:0000259" key="11">
    <source>
        <dbReference type="Pfam" id="PF21974"/>
    </source>
</evidence>
<comment type="caution">
    <text evidence="12">The sequence shown here is derived from an EMBL/GenBank/DDBJ whole genome shotgun (WGS) entry which is preliminary data.</text>
</comment>
<protein>
    <recommendedName>
        <fullName evidence="5">Snurportin-1</fullName>
    </recommendedName>
</protein>
<dbReference type="GO" id="GO:0005737">
    <property type="term" value="C:cytoplasm"/>
    <property type="evidence" value="ECO:0007669"/>
    <property type="project" value="UniProtKB-SubCell"/>
</dbReference>
<name>A0AA39F3P1_MICHY</name>
<dbReference type="InterPro" id="IPR047857">
    <property type="entry name" value="Snurportin1_C"/>
</dbReference>
<evidence type="ECO:0000256" key="9">
    <source>
        <dbReference type="ARBA" id="ARBA00023242"/>
    </source>
</evidence>
<dbReference type="EMBL" id="JAQQBR010001834">
    <property type="protein sequence ID" value="KAK0162328.1"/>
    <property type="molecule type" value="Genomic_DNA"/>
</dbReference>
<evidence type="ECO:0000256" key="7">
    <source>
        <dbReference type="ARBA" id="ARBA00022490"/>
    </source>
</evidence>
<comment type="similarity">
    <text evidence="4">Belongs to the snurportin family.</text>
</comment>
<evidence type="ECO:0000256" key="8">
    <source>
        <dbReference type="ARBA" id="ARBA00022884"/>
    </source>
</evidence>
<keyword evidence="13" id="KW-1185">Reference proteome</keyword>
<evidence type="ECO:0000256" key="1">
    <source>
        <dbReference type="ARBA" id="ARBA00003975"/>
    </source>
</evidence>
<accession>A0AA39F3P1</accession>
<organism evidence="12 13">
    <name type="scientific">Microctonus hyperodae</name>
    <name type="common">Parasitoid wasp</name>
    <dbReference type="NCBI Taxonomy" id="165561"/>
    <lineage>
        <taxon>Eukaryota</taxon>
        <taxon>Metazoa</taxon>
        <taxon>Ecdysozoa</taxon>
        <taxon>Arthropoda</taxon>
        <taxon>Hexapoda</taxon>
        <taxon>Insecta</taxon>
        <taxon>Pterygota</taxon>
        <taxon>Neoptera</taxon>
        <taxon>Endopterygota</taxon>
        <taxon>Hymenoptera</taxon>
        <taxon>Apocrita</taxon>
        <taxon>Ichneumonoidea</taxon>
        <taxon>Braconidae</taxon>
        <taxon>Euphorinae</taxon>
        <taxon>Microctonus</taxon>
    </lineage>
</organism>
<dbReference type="PANTHER" id="PTHR13403">
    <property type="entry name" value="SNURPORTIN1 RNUT1 PROTEIN RNA, U TRANSPORTER 1"/>
    <property type="match status" value="1"/>
</dbReference>
<evidence type="ECO:0000313" key="13">
    <source>
        <dbReference type="Proteomes" id="UP001168972"/>
    </source>
</evidence>